<keyword evidence="1" id="KW-0812">Transmembrane</keyword>
<keyword evidence="1" id="KW-0472">Membrane</keyword>
<dbReference type="EMBL" id="UINC01019743">
    <property type="protein sequence ID" value="SVA83571.1"/>
    <property type="molecule type" value="Genomic_DNA"/>
</dbReference>
<dbReference type="AlphaFoldDB" id="A0A381Z3S3"/>
<feature type="transmembrane region" description="Helical" evidence="1">
    <location>
        <begin position="50"/>
        <end position="72"/>
    </location>
</feature>
<evidence type="ECO:0008006" key="3">
    <source>
        <dbReference type="Google" id="ProtNLM"/>
    </source>
</evidence>
<protein>
    <recommendedName>
        <fullName evidence="3">SMODS and SLOG-associating 2TM effector domain-containing protein</fullName>
    </recommendedName>
</protein>
<evidence type="ECO:0000313" key="2">
    <source>
        <dbReference type="EMBL" id="SVA83571.1"/>
    </source>
</evidence>
<keyword evidence="1" id="KW-1133">Transmembrane helix</keyword>
<evidence type="ECO:0000256" key="1">
    <source>
        <dbReference type="SAM" id="Phobius"/>
    </source>
</evidence>
<reference evidence="2" key="1">
    <citation type="submission" date="2018-05" db="EMBL/GenBank/DDBJ databases">
        <authorList>
            <person name="Lanie J.A."/>
            <person name="Ng W.-L."/>
            <person name="Kazmierczak K.M."/>
            <person name="Andrzejewski T.M."/>
            <person name="Davidsen T.M."/>
            <person name="Wayne K.J."/>
            <person name="Tettelin H."/>
            <person name="Glass J.I."/>
            <person name="Rusch D."/>
            <person name="Podicherti R."/>
            <person name="Tsui H.-C.T."/>
            <person name="Winkler M.E."/>
        </authorList>
    </citation>
    <scope>NUCLEOTIDE SEQUENCE</scope>
</reference>
<gene>
    <name evidence="2" type="ORF">METZ01_LOCUS136425</name>
</gene>
<proteinExistence type="predicted"/>
<sequence>MNQKTRDRIGDGKINTSVEMIENLEEKLWENNPMEALRHERIETRKKLNWWARFLLSMIIVCTFLFLVWLLFFGALPAESRDLINIMVGAYVAVLAKSTDYWFKDKDDPEQKESAAVGEGS</sequence>
<accession>A0A381Z3S3</accession>
<organism evidence="2">
    <name type="scientific">marine metagenome</name>
    <dbReference type="NCBI Taxonomy" id="408172"/>
    <lineage>
        <taxon>unclassified sequences</taxon>
        <taxon>metagenomes</taxon>
        <taxon>ecological metagenomes</taxon>
    </lineage>
</organism>
<name>A0A381Z3S3_9ZZZZ</name>